<organism evidence="2 3">
    <name type="scientific">Lolium multiflorum</name>
    <name type="common">Italian ryegrass</name>
    <name type="synonym">Lolium perenne subsp. multiflorum</name>
    <dbReference type="NCBI Taxonomy" id="4521"/>
    <lineage>
        <taxon>Eukaryota</taxon>
        <taxon>Viridiplantae</taxon>
        <taxon>Streptophyta</taxon>
        <taxon>Embryophyta</taxon>
        <taxon>Tracheophyta</taxon>
        <taxon>Spermatophyta</taxon>
        <taxon>Magnoliopsida</taxon>
        <taxon>Liliopsida</taxon>
        <taxon>Poales</taxon>
        <taxon>Poaceae</taxon>
        <taxon>BOP clade</taxon>
        <taxon>Pooideae</taxon>
        <taxon>Poodae</taxon>
        <taxon>Poeae</taxon>
        <taxon>Poeae Chloroplast Group 2 (Poeae type)</taxon>
        <taxon>Loliodinae</taxon>
        <taxon>Loliinae</taxon>
        <taxon>Lolium</taxon>
    </lineage>
</organism>
<proteinExistence type="predicted"/>
<dbReference type="Proteomes" id="UP001231189">
    <property type="component" value="Unassembled WGS sequence"/>
</dbReference>
<dbReference type="PANTHER" id="PTHR31197:SF6">
    <property type="entry name" value="OS09G0451800 PROTEIN"/>
    <property type="match status" value="1"/>
</dbReference>
<reference evidence="2" key="1">
    <citation type="submission" date="2023-07" db="EMBL/GenBank/DDBJ databases">
        <title>A chromosome-level genome assembly of Lolium multiflorum.</title>
        <authorList>
            <person name="Chen Y."/>
            <person name="Copetti D."/>
            <person name="Kolliker R."/>
            <person name="Studer B."/>
        </authorList>
    </citation>
    <scope>NUCLEOTIDE SEQUENCE</scope>
    <source>
        <strain evidence="2">02402/16</strain>
        <tissue evidence="2">Leaf</tissue>
    </source>
</reference>
<feature type="region of interest" description="Disordered" evidence="1">
    <location>
        <begin position="1"/>
        <end position="22"/>
    </location>
</feature>
<gene>
    <name evidence="2" type="ORF">QYE76_005592</name>
</gene>
<dbReference type="InterPro" id="IPR012866">
    <property type="entry name" value="DUF1644"/>
</dbReference>
<feature type="compositionally biased region" description="Polar residues" evidence="1">
    <location>
        <begin position="1"/>
        <end position="10"/>
    </location>
</feature>
<dbReference type="AlphaFoldDB" id="A0AAD8W1B3"/>
<evidence type="ECO:0000313" key="2">
    <source>
        <dbReference type="EMBL" id="KAK1631277.1"/>
    </source>
</evidence>
<dbReference type="PANTHER" id="PTHR31197">
    <property type="entry name" value="OS01G0612600 PROTEIN"/>
    <property type="match status" value="1"/>
</dbReference>
<evidence type="ECO:0000256" key="1">
    <source>
        <dbReference type="SAM" id="MobiDB-lite"/>
    </source>
</evidence>
<protein>
    <submittedName>
        <fullName evidence="2">Uncharacterized protein</fullName>
    </submittedName>
</protein>
<name>A0AAD8W1B3_LOLMU</name>
<comment type="caution">
    <text evidence="2">The sequence shown here is derived from an EMBL/GenBank/DDBJ whole genome shotgun (WGS) entry which is preliminary data.</text>
</comment>
<keyword evidence="3" id="KW-1185">Reference proteome</keyword>
<accession>A0AAD8W1B3</accession>
<dbReference type="Pfam" id="PF07800">
    <property type="entry name" value="DUF1644"/>
    <property type="match status" value="2"/>
</dbReference>
<dbReference type="EMBL" id="JAUUTY010000005">
    <property type="protein sequence ID" value="KAK1631277.1"/>
    <property type="molecule type" value="Genomic_DNA"/>
</dbReference>
<sequence>MAKNSRNMKYSSRELRSARHLRPSSHCSFKRVASQVPTLAATEKCAWKDAICPVCIECPHDAVLLLCSSHDKGCRPYVCGTDFLHSNCLEQLMESCRSPGSCDDPGSVELKCPLCRGEVKGYTLVEPAREQLNRNRRSCMQDGCSYIGSYRQLCKHTRKKHPSAKPRAVDPLQTYKWRRLLFRTSVEDMICATSSSLLQRLLSLMLQYEELMSTRWPGDDHVGATFNVAGL</sequence>
<evidence type="ECO:0000313" key="3">
    <source>
        <dbReference type="Proteomes" id="UP001231189"/>
    </source>
</evidence>